<feature type="transmembrane region" description="Helical" evidence="1">
    <location>
        <begin position="33"/>
        <end position="53"/>
    </location>
</feature>
<reference evidence="3" key="1">
    <citation type="submission" date="2016-10" db="EMBL/GenBank/DDBJ databases">
        <title>Comparative genomics uncovers the prolific and rare metabolic potential of the cyanobacterial genus Moorea.</title>
        <authorList>
            <person name="Leao T."/>
            <person name="Castelao G."/>
            <person name="Korobeynikov A."/>
            <person name="Monroe E.A."/>
            <person name="Podell S."/>
            <person name="Glukhov E."/>
            <person name="Allen E."/>
            <person name="Gerwick W.H."/>
            <person name="Gerwick L."/>
        </authorList>
    </citation>
    <scope>NUCLEOTIDE SEQUENCE [LARGE SCALE GENOMIC DNA]</scope>
    <source>
        <strain evidence="3">PAL-8-15-08-1</strain>
    </source>
</reference>
<feature type="transmembrane region" description="Helical" evidence="1">
    <location>
        <begin position="211"/>
        <end position="236"/>
    </location>
</feature>
<dbReference type="KEGG" id="mpro:BJP34_01920"/>
<accession>A0A1D8TL49</accession>
<evidence type="ECO:0000313" key="3">
    <source>
        <dbReference type="Proteomes" id="UP000177870"/>
    </source>
</evidence>
<dbReference type="STRING" id="1458985.BJP34_01920"/>
<dbReference type="Proteomes" id="UP000177870">
    <property type="component" value="Chromosome"/>
</dbReference>
<feature type="transmembrane region" description="Helical" evidence="1">
    <location>
        <begin position="115"/>
        <end position="135"/>
    </location>
</feature>
<keyword evidence="1" id="KW-0472">Membrane</keyword>
<dbReference type="OrthoDB" id="426215at2"/>
<dbReference type="EMBL" id="CP017599">
    <property type="protein sequence ID" value="AOW98367.1"/>
    <property type="molecule type" value="Genomic_DNA"/>
</dbReference>
<evidence type="ECO:0000256" key="1">
    <source>
        <dbReference type="SAM" id="Phobius"/>
    </source>
</evidence>
<proteinExistence type="predicted"/>
<feature type="transmembrane region" description="Helical" evidence="1">
    <location>
        <begin position="88"/>
        <end position="108"/>
    </location>
</feature>
<dbReference type="AlphaFoldDB" id="A0A1D8TL49"/>
<keyword evidence="1" id="KW-1133">Transmembrane helix</keyword>
<dbReference type="RefSeq" id="WP_070390876.1">
    <property type="nucleotide sequence ID" value="NZ_CP017599.1"/>
</dbReference>
<name>A0A1D8TL49_9CYAN</name>
<protein>
    <submittedName>
        <fullName evidence="2">DUF975 domain-containing protein</fullName>
    </submittedName>
</protein>
<gene>
    <name evidence="2" type="ORF">BJP34_01920</name>
</gene>
<feature type="transmembrane region" description="Helical" evidence="1">
    <location>
        <begin position="155"/>
        <end position="178"/>
    </location>
</feature>
<sequence length="303" mass="33911">MSYEPSPSQSLGPLSIGNVVNVGLRIYRDHFKLYYRLAFIGYLWLLVPIYGWAKFCAMFGLISRLAFKEIIERPETVNEARRHVNPRMWSFFRAGILVSLITFIVSLITLGAAILVVFIISFVIGILIGVLGLIFGNSITLLDNLNTLPENSIAMTIIGLLVVIILMIVFFFGLSWFISRFLIYEIPLAIEENSIGARAAIGRSWKLTQGFILRIQGIVVVGFLISLPISIAVQIATFSIQTILSLLFPQESAIFAWLYLVLVFGLSFASGALLVPFWQAIKSVIYYDLCSRKEGIDLQLWGS</sequence>
<keyword evidence="1" id="KW-0812">Transmembrane</keyword>
<feature type="transmembrane region" description="Helical" evidence="1">
    <location>
        <begin position="256"/>
        <end position="278"/>
    </location>
</feature>
<organism evidence="2 3">
    <name type="scientific">Moorena producens PAL-8-15-08-1</name>
    <dbReference type="NCBI Taxonomy" id="1458985"/>
    <lineage>
        <taxon>Bacteria</taxon>
        <taxon>Bacillati</taxon>
        <taxon>Cyanobacteriota</taxon>
        <taxon>Cyanophyceae</taxon>
        <taxon>Coleofasciculales</taxon>
        <taxon>Coleofasciculaceae</taxon>
        <taxon>Moorena</taxon>
    </lineage>
</organism>
<evidence type="ECO:0000313" key="2">
    <source>
        <dbReference type="EMBL" id="AOW98367.1"/>
    </source>
</evidence>